<dbReference type="Gene3D" id="3.90.190.10">
    <property type="entry name" value="Protein tyrosine phosphatase superfamily"/>
    <property type="match status" value="1"/>
</dbReference>
<dbReference type="InterPro" id="IPR029021">
    <property type="entry name" value="Prot-tyrosine_phosphatase-like"/>
</dbReference>
<accession>A0A1S8ACM6</accession>
<dbReference type="EMBL" id="GFAY01000449">
    <property type="protein sequence ID" value="JAV45201.1"/>
    <property type="molecule type" value="Transcribed_RNA"/>
</dbReference>
<protein>
    <submittedName>
        <fullName evidence="1">mRNA capping enzyme family protein</fullName>
    </submittedName>
</protein>
<evidence type="ECO:0000313" key="1">
    <source>
        <dbReference type="EMBL" id="JAV45201.1"/>
    </source>
</evidence>
<organism evidence="1">
    <name type="scientific">Citrus limon</name>
    <name type="common">Lemon</name>
    <name type="synonym">Citrus medica var. limon</name>
    <dbReference type="NCBI Taxonomy" id="2708"/>
    <lineage>
        <taxon>Eukaryota</taxon>
        <taxon>Viridiplantae</taxon>
        <taxon>Streptophyta</taxon>
        <taxon>Embryophyta</taxon>
        <taxon>Tracheophyta</taxon>
        <taxon>Spermatophyta</taxon>
        <taxon>Magnoliopsida</taxon>
        <taxon>eudicotyledons</taxon>
        <taxon>Gunneridae</taxon>
        <taxon>Pentapetalae</taxon>
        <taxon>rosids</taxon>
        <taxon>malvids</taxon>
        <taxon>Sapindales</taxon>
        <taxon>Rutaceae</taxon>
        <taxon>Aurantioideae</taxon>
        <taxon>Citrus</taxon>
    </lineage>
</organism>
<reference evidence="1" key="1">
    <citation type="submission" date="2016-12" db="EMBL/GenBank/DDBJ databases">
        <title>Transcriptomic, proteomic, and metabolomic analysis of Citrus limon response to graft inoculation by Candidatus Liberibacter asiaticus.</title>
        <authorList>
            <person name="Ramsey J."/>
            <person name="Chin E."/>
            <person name="Chavez J."/>
            <person name="Saha S."/>
            <person name="Mischuk D."/>
            <person name="Mahoney J."/>
            <person name="Mohr J."/>
            <person name="Robison F."/>
            <person name="Godfrey K."/>
            <person name="Levesque C."/>
            <person name="Foster L."/>
            <person name="Xu Y."/>
            <person name="Strickler S."/>
            <person name="Fernandez-Pozo N."/>
            <person name="Polek M.L."/>
            <person name="Giovannoni J."/>
            <person name="Mueller L.A."/>
            <person name="Slupsky C."/>
            <person name="Bruce J."/>
            <person name="Cilia M."/>
        </authorList>
    </citation>
    <scope>NUCLEOTIDE SEQUENCE</scope>
</reference>
<sequence>MRIRSYMIVQYLMRSSQSKSVTLEIFTNARPPGIKKDKHVQGLYCFYNEKRTNNSVPSIPAWKRSVQALLLAR</sequence>
<proteinExistence type="predicted"/>
<dbReference type="AlphaFoldDB" id="A0A1S8ACM6"/>
<name>A0A1S8ACM6_CITLI</name>